<feature type="region of interest" description="Disordered" evidence="1">
    <location>
        <begin position="701"/>
        <end position="748"/>
    </location>
</feature>
<dbReference type="SUPFAM" id="SSF103642">
    <property type="entry name" value="Sec-C motif"/>
    <property type="match status" value="1"/>
</dbReference>
<accession>A0A5C5ZP24</accession>
<evidence type="ECO:0000313" key="3">
    <source>
        <dbReference type="Proteomes" id="UP000315440"/>
    </source>
</evidence>
<organism evidence="2 3">
    <name type="scientific">Pseudobythopirellula maris</name>
    <dbReference type="NCBI Taxonomy" id="2527991"/>
    <lineage>
        <taxon>Bacteria</taxon>
        <taxon>Pseudomonadati</taxon>
        <taxon>Planctomycetota</taxon>
        <taxon>Planctomycetia</taxon>
        <taxon>Pirellulales</taxon>
        <taxon>Lacipirellulaceae</taxon>
        <taxon>Pseudobythopirellula</taxon>
    </lineage>
</organism>
<name>A0A5C5ZP24_9BACT</name>
<dbReference type="RefSeq" id="WP_146399916.1">
    <property type="nucleotide sequence ID" value="NZ_SJPQ01000002.1"/>
</dbReference>
<reference evidence="2 3" key="1">
    <citation type="submission" date="2019-02" db="EMBL/GenBank/DDBJ databases">
        <title>Deep-cultivation of Planctomycetes and their phenomic and genomic characterization uncovers novel biology.</title>
        <authorList>
            <person name="Wiegand S."/>
            <person name="Jogler M."/>
            <person name="Boedeker C."/>
            <person name="Pinto D."/>
            <person name="Vollmers J."/>
            <person name="Rivas-Marin E."/>
            <person name="Kohn T."/>
            <person name="Peeters S.H."/>
            <person name="Heuer A."/>
            <person name="Rast P."/>
            <person name="Oberbeckmann S."/>
            <person name="Bunk B."/>
            <person name="Jeske O."/>
            <person name="Meyerdierks A."/>
            <person name="Storesund J.E."/>
            <person name="Kallscheuer N."/>
            <person name="Luecker S."/>
            <person name="Lage O.M."/>
            <person name="Pohl T."/>
            <person name="Merkel B.J."/>
            <person name="Hornburger P."/>
            <person name="Mueller R.-W."/>
            <person name="Bruemmer F."/>
            <person name="Labrenz M."/>
            <person name="Spormann A.M."/>
            <person name="Op Den Camp H."/>
            <person name="Overmann J."/>
            <person name="Amann R."/>
            <person name="Jetten M.S.M."/>
            <person name="Mascher T."/>
            <person name="Medema M.H."/>
            <person name="Devos D.P."/>
            <person name="Kaster A.-K."/>
            <person name="Ovreas L."/>
            <person name="Rohde M."/>
            <person name="Galperin M.Y."/>
            <person name="Jogler C."/>
        </authorList>
    </citation>
    <scope>NUCLEOTIDE SEQUENCE [LARGE SCALE GENOMIC DNA]</scope>
    <source>
        <strain evidence="2 3">Mal64</strain>
    </source>
</reference>
<dbReference type="Gene3D" id="1.25.40.10">
    <property type="entry name" value="Tetratricopeptide repeat domain"/>
    <property type="match status" value="1"/>
</dbReference>
<proteinExistence type="predicted"/>
<protein>
    <recommendedName>
        <fullName evidence="4">SEC-C motif protein</fullName>
    </recommendedName>
</protein>
<keyword evidence="3" id="KW-1185">Reference proteome</keyword>
<gene>
    <name evidence="2" type="ORF">Mal64_21540</name>
</gene>
<dbReference type="SUPFAM" id="SSF48452">
    <property type="entry name" value="TPR-like"/>
    <property type="match status" value="1"/>
</dbReference>
<dbReference type="InterPro" id="IPR011990">
    <property type="entry name" value="TPR-like_helical_dom_sf"/>
</dbReference>
<dbReference type="AlphaFoldDB" id="A0A5C5ZP24"/>
<dbReference type="OrthoDB" id="242313at2"/>
<evidence type="ECO:0000313" key="2">
    <source>
        <dbReference type="EMBL" id="TWT88667.1"/>
    </source>
</evidence>
<dbReference type="Proteomes" id="UP000315440">
    <property type="component" value="Unassembled WGS sequence"/>
</dbReference>
<feature type="region of interest" description="Disordered" evidence="1">
    <location>
        <begin position="108"/>
        <end position="139"/>
    </location>
</feature>
<feature type="compositionally biased region" description="Basic and acidic residues" evidence="1">
    <location>
        <begin position="130"/>
        <end position="139"/>
    </location>
</feature>
<evidence type="ECO:0000256" key="1">
    <source>
        <dbReference type="SAM" id="MobiDB-lite"/>
    </source>
</evidence>
<sequence>MSVDPYSPCPCGSGKKLKFCCGDLLGDIEKIHAMVEGDQPRAALKRLEQTLQKAPGRPSLLDLKASIELSIGDHDAAEQTVGQLVEVDPNSPSAHALAAMLAGARAVAPAESGDGQAEPSQHADSMLPRSRAEETVADKETVRQAVDALQRALELIERDLPLRVLEAVGAVGQALLVSGDLIAARAHLWLYQGISGGEDTRAMQLLMRLNQMGGMPLLLRDQLYLRDTPEEHAAEAEHDRAQLLASRGMWRAAAQKLEALCEQHPDEATFVYNHALLLGWLGETDRMVEGFHAYAAALPAEGDSLADDAVETAAIAQLLDRSGDQVSYDVVRVTYAIADEEAVVERLAVDKRLVPHDVDPNEWKESHGPAPRRAYMVLDSPALDSPDGLTLATAPRIMGFLSHYGRRTDREERLVLVTDRDDDFDRVRAIVAEAAGDALGDETETETIDQTPAIERAFAYRAHLPEGATPAMRRELQLAHRRDVILNQWPKLEQTTLAGKSPEAAVGDDTLRLPLAAAMLILEQTPGMGRHAEALRELRGRLSMAEPTPIAPADADPETLPLVRAARLDLTAVSDDTLASLYQRATLAGATALLLRAAAEVVSRPSLAGVVSTDEAFERLISLEDDHERALEWVERARQAAEAQGKSSAPWDIFELELLVMLGKSEEANTMIAHLRDEHLSEPGVPEQLYQLLYSLGAISDDPRDAPGAPPEAGIPSPPQGAEPAGAIWTPDGEAGGAGGSKKLWTPT</sequence>
<evidence type="ECO:0008006" key="4">
    <source>
        <dbReference type="Google" id="ProtNLM"/>
    </source>
</evidence>
<dbReference type="Pfam" id="PF14559">
    <property type="entry name" value="TPR_19"/>
    <property type="match status" value="1"/>
</dbReference>
<dbReference type="EMBL" id="SJPQ01000002">
    <property type="protein sequence ID" value="TWT88667.1"/>
    <property type="molecule type" value="Genomic_DNA"/>
</dbReference>
<comment type="caution">
    <text evidence="2">The sequence shown here is derived from an EMBL/GenBank/DDBJ whole genome shotgun (WGS) entry which is preliminary data.</text>
</comment>